<reference evidence="3 4" key="1">
    <citation type="submission" date="2018-09" db="EMBL/GenBank/DDBJ databases">
        <title>Draft genome sequence of Rhodopseudomonas palustris 2.1.18.</title>
        <authorList>
            <person name="Robertson S.L."/>
            <person name="Meyer T.E."/>
            <person name="Kyndt J.A."/>
        </authorList>
    </citation>
    <scope>NUCLEOTIDE SEQUENCE [LARGE SCALE GENOMIC DNA]</scope>
    <source>
        <strain evidence="3 4">2.1.18</strain>
    </source>
</reference>
<accession>A0A418VNG9</accession>
<feature type="transmembrane region" description="Helical" evidence="1">
    <location>
        <begin position="144"/>
        <end position="162"/>
    </location>
</feature>
<sequence>MTLFATASATITSIRIEAIRSRVPLAFAGLVVAVCCLATGGIFVKLSAVDPIATGAWRIGLALPLAYVWQALERRSDQAADRPVNANQMMLLWLAGACLGLDLAFWNISFHYTTVANANLLANLVPFVVVPAAWLAYRETITRLFVIGFVIALSGVIMLLSPKLGAGAGSLFGDMLALMTALFYGSYLLLVSGLRRTIAPGRIMYLTSFGTLSVLVPLALIFERRLSPVSLLELWPLLGLALLAHLGGQGLLAACLRYIPASLSSVLVLMQPIVAALFAWPLFGETMGPIELLGAAVCLAGLYVAKLGQK</sequence>
<dbReference type="GO" id="GO:0016020">
    <property type="term" value="C:membrane"/>
    <property type="evidence" value="ECO:0007669"/>
    <property type="project" value="InterPro"/>
</dbReference>
<dbReference type="RefSeq" id="WP_119854934.1">
    <property type="nucleotide sequence ID" value="NZ_QYYD01000002.1"/>
</dbReference>
<organism evidence="3 4">
    <name type="scientific">Rhodopseudomonas palustris</name>
    <dbReference type="NCBI Taxonomy" id="1076"/>
    <lineage>
        <taxon>Bacteria</taxon>
        <taxon>Pseudomonadati</taxon>
        <taxon>Pseudomonadota</taxon>
        <taxon>Alphaproteobacteria</taxon>
        <taxon>Hyphomicrobiales</taxon>
        <taxon>Nitrobacteraceae</taxon>
        <taxon>Rhodopseudomonas</taxon>
    </lineage>
</organism>
<evidence type="ECO:0000256" key="1">
    <source>
        <dbReference type="SAM" id="Phobius"/>
    </source>
</evidence>
<feature type="transmembrane region" description="Helical" evidence="1">
    <location>
        <begin position="90"/>
        <end position="108"/>
    </location>
</feature>
<feature type="transmembrane region" description="Helical" evidence="1">
    <location>
        <begin position="263"/>
        <end position="283"/>
    </location>
</feature>
<feature type="domain" description="EamA" evidence="2">
    <location>
        <begin position="172"/>
        <end position="304"/>
    </location>
</feature>
<gene>
    <name evidence="3" type="ORF">D4Q52_02315</name>
</gene>
<dbReference type="Gene3D" id="1.10.3730.20">
    <property type="match status" value="1"/>
</dbReference>
<keyword evidence="1" id="KW-0812">Transmembrane</keyword>
<name>A0A418VNG9_RHOPL</name>
<dbReference type="Pfam" id="PF00892">
    <property type="entry name" value="EamA"/>
    <property type="match status" value="2"/>
</dbReference>
<dbReference type="InterPro" id="IPR000620">
    <property type="entry name" value="EamA_dom"/>
</dbReference>
<feature type="transmembrane region" description="Helical" evidence="1">
    <location>
        <begin position="168"/>
        <end position="191"/>
    </location>
</feature>
<dbReference type="AlphaFoldDB" id="A0A418VNG9"/>
<proteinExistence type="predicted"/>
<feature type="transmembrane region" description="Helical" evidence="1">
    <location>
        <begin position="25"/>
        <end position="46"/>
    </location>
</feature>
<protein>
    <submittedName>
        <fullName evidence="3">DMT family transporter</fullName>
    </submittedName>
</protein>
<feature type="transmembrane region" description="Helical" evidence="1">
    <location>
        <begin position="52"/>
        <end position="69"/>
    </location>
</feature>
<dbReference type="Proteomes" id="UP000285523">
    <property type="component" value="Unassembled WGS sequence"/>
</dbReference>
<feature type="transmembrane region" description="Helical" evidence="1">
    <location>
        <begin position="289"/>
        <end position="305"/>
    </location>
</feature>
<feature type="transmembrane region" description="Helical" evidence="1">
    <location>
        <begin position="120"/>
        <end position="137"/>
    </location>
</feature>
<dbReference type="PANTHER" id="PTHR22911:SF76">
    <property type="entry name" value="EAMA DOMAIN-CONTAINING PROTEIN"/>
    <property type="match status" value="1"/>
</dbReference>
<keyword evidence="1" id="KW-0472">Membrane</keyword>
<evidence type="ECO:0000259" key="2">
    <source>
        <dbReference type="Pfam" id="PF00892"/>
    </source>
</evidence>
<keyword evidence="1" id="KW-1133">Transmembrane helix</keyword>
<dbReference type="InterPro" id="IPR037185">
    <property type="entry name" value="EmrE-like"/>
</dbReference>
<dbReference type="PANTHER" id="PTHR22911">
    <property type="entry name" value="ACYL-MALONYL CONDENSING ENZYME-RELATED"/>
    <property type="match status" value="1"/>
</dbReference>
<evidence type="ECO:0000313" key="4">
    <source>
        <dbReference type="Proteomes" id="UP000285523"/>
    </source>
</evidence>
<comment type="caution">
    <text evidence="3">The sequence shown here is derived from an EMBL/GenBank/DDBJ whole genome shotgun (WGS) entry which is preliminary data.</text>
</comment>
<dbReference type="OrthoDB" id="8770617at2"/>
<dbReference type="EMBL" id="QYYD01000002">
    <property type="protein sequence ID" value="RJF77765.1"/>
    <property type="molecule type" value="Genomic_DNA"/>
</dbReference>
<feature type="transmembrane region" description="Helical" evidence="1">
    <location>
        <begin position="234"/>
        <end position="256"/>
    </location>
</feature>
<evidence type="ECO:0000313" key="3">
    <source>
        <dbReference type="EMBL" id="RJF77765.1"/>
    </source>
</evidence>
<feature type="domain" description="EamA" evidence="2">
    <location>
        <begin position="30"/>
        <end position="160"/>
    </location>
</feature>
<dbReference type="SUPFAM" id="SSF103481">
    <property type="entry name" value="Multidrug resistance efflux transporter EmrE"/>
    <property type="match status" value="2"/>
</dbReference>
<feature type="transmembrane region" description="Helical" evidence="1">
    <location>
        <begin position="203"/>
        <end position="222"/>
    </location>
</feature>